<protein>
    <recommendedName>
        <fullName evidence="9">Protein-export membrane protein SecF</fullName>
    </recommendedName>
</protein>
<dbReference type="EMBL" id="JAQNDL010000002">
    <property type="protein sequence ID" value="MDC0719787.1"/>
    <property type="molecule type" value="Genomic_DNA"/>
</dbReference>
<feature type="transmembrane region" description="Helical" evidence="9">
    <location>
        <begin position="227"/>
        <end position="244"/>
    </location>
</feature>
<evidence type="ECO:0000256" key="1">
    <source>
        <dbReference type="ARBA" id="ARBA00004651"/>
    </source>
</evidence>
<keyword evidence="6 9" id="KW-1133">Transmembrane helix</keyword>
<dbReference type="InterPro" id="IPR005665">
    <property type="entry name" value="SecF_bac"/>
</dbReference>
<evidence type="ECO:0000256" key="6">
    <source>
        <dbReference type="ARBA" id="ARBA00022989"/>
    </source>
</evidence>
<dbReference type="InterPro" id="IPR022813">
    <property type="entry name" value="SecD/SecF_arch_bac"/>
</dbReference>
<keyword evidence="3 9" id="KW-1003">Cell membrane</keyword>
<keyword evidence="7 9" id="KW-0811">Translocation</keyword>
<evidence type="ECO:0000256" key="2">
    <source>
        <dbReference type="ARBA" id="ARBA00022448"/>
    </source>
</evidence>
<dbReference type="NCBIfam" id="TIGR00966">
    <property type="entry name" value="transloc_SecF"/>
    <property type="match status" value="1"/>
</dbReference>
<evidence type="ECO:0000256" key="9">
    <source>
        <dbReference type="HAMAP-Rule" id="MF_01464"/>
    </source>
</evidence>
<dbReference type="InterPro" id="IPR048634">
    <property type="entry name" value="SecD_SecF_C"/>
</dbReference>
<reference evidence="12 13" key="1">
    <citation type="submission" date="2022-11" db="EMBL/GenBank/DDBJ databases">
        <title>Minimal conservation of predation-associated metabolite biosynthetic gene clusters underscores biosynthetic potential of Myxococcota including descriptions for ten novel species: Archangium lansinium sp. nov., Myxococcus landrumus sp. nov., Nannocystis bai.</title>
        <authorList>
            <person name="Ahearne A."/>
            <person name="Stevens C."/>
            <person name="Dowd S."/>
        </authorList>
    </citation>
    <scope>NUCLEOTIDE SEQUENCE [LARGE SCALE GENOMIC DNA]</scope>
    <source>
        <strain evidence="12 13">BB15-2</strain>
    </source>
</reference>
<keyword evidence="13" id="KW-1185">Reference proteome</keyword>
<sequence>MAQKFFELIPPGTRFPFVKTAKYFIALSFVLMVISIATMAYNFSSRGAALNFGIDFAGGSSARLQLAPGKDVPIQDVREALDAAGFESASAVTVPDADNQVIVHVKDVASIDMATAKGCEEAVNAYPKAKLKRPMSYQEGASKMFFVFESAPVYSELEALLAKAGCDGKVDKGTGKQDEFPVELSLIGIGSKIQDELNQRLGAGTVTAIVSSETVGAKVGSQLKADGVKSLLYALGFIFLYVMLRFDLRFAPGGIVALAHDAFITVGAFALTWKEFNLQTIAALLTIVGYSINDTIVVFDRVRERVALSRDTPIEETTDIALNETLSRTILTSGTTLLVVLATWALGSGTIKDFAFALMIGIVVGTYSSLFIACPIFLWVNRRFYGGEGHLLTADDAAATVDAGTVLAADNAEIDEATGRAVGDLRAEAAAKAGGQTSGAEGDAGKGQGVGAEDDEPAKASRRRRRQRPQS</sequence>
<name>A0ABT5E1N7_9BACT</name>
<keyword evidence="2 9" id="KW-0813">Transport</keyword>
<organism evidence="12 13">
    <name type="scientific">Nannocystis bainbridge</name>
    <dbReference type="NCBI Taxonomy" id="2995303"/>
    <lineage>
        <taxon>Bacteria</taxon>
        <taxon>Pseudomonadati</taxon>
        <taxon>Myxococcota</taxon>
        <taxon>Polyangia</taxon>
        <taxon>Nannocystales</taxon>
        <taxon>Nannocystaceae</taxon>
        <taxon>Nannocystis</taxon>
    </lineage>
</organism>
<evidence type="ECO:0000259" key="11">
    <source>
        <dbReference type="Pfam" id="PF02355"/>
    </source>
</evidence>
<proteinExistence type="inferred from homology"/>
<evidence type="ECO:0000256" key="8">
    <source>
        <dbReference type="ARBA" id="ARBA00023136"/>
    </source>
</evidence>
<comment type="subunit">
    <text evidence="9">Forms a complex with SecD. Part of the essential Sec protein translocation apparatus which comprises SecA, SecYEG and auxiliary proteins SecDF. Other proteins may also be involved.</text>
</comment>
<comment type="caution">
    <text evidence="12">The sequence shown here is derived from an EMBL/GenBank/DDBJ whole genome shotgun (WGS) entry which is preliminary data.</text>
</comment>
<evidence type="ECO:0000256" key="5">
    <source>
        <dbReference type="ARBA" id="ARBA00022927"/>
    </source>
</evidence>
<dbReference type="PANTHER" id="PTHR30081">
    <property type="entry name" value="PROTEIN-EXPORT MEMBRANE PROTEIN SEC"/>
    <property type="match status" value="1"/>
</dbReference>
<dbReference type="Proteomes" id="UP001221686">
    <property type="component" value="Unassembled WGS sequence"/>
</dbReference>
<dbReference type="NCBIfam" id="TIGR00916">
    <property type="entry name" value="2A0604s01"/>
    <property type="match status" value="1"/>
</dbReference>
<evidence type="ECO:0000256" key="10">
    <source>
        <dbReference type="SAM" id="MobiDB-lite"/>
    </source>
</evidence>
<feature type="transmembrane region" description="Helical" evidence="9">
    <location>
        <begin position="250"/>
        <end position="271"/>
    </location>
</feature>
<evidence type="ECO:0000256" key="7">
    <source>
        <dbReference type="ARBA" id="ARBA00023010"/>
    </source>
</evidence>
<dbReference type="HAMAP" id="MF_01464_B">
    <property type="entry name" value="SecF_B"/>
    <property type="match status" value="1"/>
</dbReference>
<evidence type="ECO:0000256" key="3">
    <source>
        <dbReference type="ARBA" id="ARBA00022475"/>
    </source>
</evidence>
<comment type="subcellular location">
    <subcellularLocation>
        <location evidence="1 9">Cell membrane</location>
        <topology evidence="1 9">Multi-pass membrane protein</topology>
    </subcellularLocation>
</comment>
<feature type="transmembrane region" description="Helical" evidence="9">
    <location>
        <begin position="354"/>
        <end position="380"/>
    </location>
</feature>
<dbReference type="SUPFAM" id="SSF82866">
    <property type="entry name" value="Multidrug efflux transporter AcrB transmembrane domain"/>
    <property type="match status" value="1"/>
</dbReference>
<dbReference type="PRINTS" id="PR01755">
    <property type="entry name" value="SECFTRNLCASE"/>
</dbReference>
<evidence type="ECO:0000313" key="12">
    <source>
        <dbReference type="EMBL" id="MDC0719787.1"/>
    </source>
</evidence>
<evidence type="ECO:0000313" key="13">
    <source>
        <dbReference type="Proteomes" id="UP001221686"/>
    </source>
</evidence>
<gene>
    <name evidence="9 12" type="primary">secF</name>
    <name evidence="12" type="ORF">POL25_22995</name>
</gene>
<comment type="function">
    <text evidence="9">Part of the Sec protein translocase complex. Interacts with the SecYEG preprotein conducting channel. SecDF uses the proton motive force (PMF) to complete protein translocation after the ATP-dependent function of SecA.</text>
</comment>
<dbReference type="InterPro" id="IPR055344">
    <property type="entry name" value="SecD_SecF_C_bact"/>
</dbReference>
<feature type="transmembrane region" description="Helical" evidence="9">
    <location>
        <begin position="23"/>
        <end position="43"/>
    </location>
</feature>
<feature type="domain" description="Protein export membrane protein SecD/SecF C-terminal" evidence="11">
    <location>
        <begin position="207"/>
        <end position="382"/>
    </location>
</feature>
<feature type="region of interest" description="Disordered" evidence="10">
    <location>
        <begin position="432"/>
        <end position="471"/>
    </location>
</feature>
<comment type="similarity">
    <text evidence="9">Belongs to the SecD/SecF family. SecF subfamily.</text>
</comment>
<keyword evidence="8 9" id="KW-0472">Membrane</keyword>
<comment type="caution">
    <text evidence="9">Lacks conserved residue(s) required for the propagation of feature annotation.</text>
</comment>
<dbReference type="PANTHER" id="PTHR30081:SF8">
    <property type="entry name" value="PROTEIN TRANSLOCASE SUBUNIT SECF"/>
    <property type="match status" value="1"/>
</dbReference>
<feature type="transmembrane region" description="Helical" evidence="9">
    <location>
        <begin position="330"/>
        <end position="348"/>
    </location>
</feature>
<feature type="compositionally biased region" description="Basic residues" evidence="10">
    <location>
        <begin position="460"/>
        <end position="471"/>
    </location>
</feature>
<keyword evidence="5 9" id="KW-0653">Protein transport</keyword>
<dbReference type="Gene3D" id="1.20.1640.10">
    <property type="entry name" value="Multidrug efflux transporter AcrB transmembrane domain"/>
    <property type="match status" value="1"/>
</dbReference>
<evidence type="ECO:0000256" key="4">
    <source>
        <dbReference type="ARBA" id="ARBA00022692"/>
    </source>
</evidence>
<dbReference type="RefSeq" id="WP_272088287.1">
    <property type="nucleotide sequence ID" value="NZ_JAQNDL010000002.1"/>
</dbReference>
<dbReference type="InterPro" id="IPR022645">
    <property type="entry name" value="SecD/SecF_bac"/>
</dbReference>
<dbReference type="Pfam" id="PF02355">
    <property type="entry name" value="SecD_SecF_C"/>
    <property type="match status" value="1"/>
</dbReference>
<accession>A0ABT5E1N7</accession>
<keyword evidence="4 9" id="KW-0812">Transmembrane</keyword>